<dbReference type="InterPro" id="IPR016161">
    <property type="entry name" value="Ald_DH/histidinol_DH"/>
</dbReference>
<dbReference type="Pfam" id="PF00171">
    <property type="entry name" value="Aldedh"/>
    <property type="match status" value="1"/>
</dbReference>
<keyword evidence="10" id="KW-1185">Reference proteome</keyword>
<dbReference type="EMBL" id="MVGC01000052">
    <property type="protein sequence ID" value="RJE25286.1"/>
    <property type="molecule type" value="Genomic_DNA"/>
</dbReference>
<keyword evidence="3 7" id="KW-0560">Oxidoreductase</keyword>
<name>A0A3A2ZQM1_9EURO</name>
<proteinExistence type="inferred from homology"/>
<dbReference type="Gene3D" id="3.40.309.10">
    <property type="entry name" value="Aldehyde Dehydrogenase, Chain A, domain 2"/>
    <property type="match status" value="1"/>
</dbReference>
<evidence type="ECO:0000256" key="1">
    <source>
        <dbReference type="ARBA" id="ARBA00004685"/>
    </source>
</evidence>
<dbReference type="FunFam" id="3.40.605.10:FF:000007">
    <property type="entry name" value="NAD/NADP-dependent betaine aldehyde dehydrogenase"/>
    <property type="match status" value="1"/>
</dbReference>
<dbReference type="Proteomes" id="UP000266188">
    <property type="component" value="Unassembled WGS sequence"/>
</dbReference>
<evidence type="ECO:0000256" key="5">
    <source>
        <dbReference type="ARBA" id="ARBA00049194"/>
    </source>
</evidence>
<evidence type="ECO:0000313" key="10">
    <source>
        <dbReference type="Proteomes" id="UP000266188"/>
    </source>
</evidence>
<dbReference type="AlphaFoldDB" id="A0A3A2ZQM1"/>
<dbReference type="PROSITE" id="PS00687">
    <property type="entry name" value="ALDEHYDE_DEHYDR_GLU"/>
    <property type="match status" value="1"/>
</dbReference>
<evidence type="ECO:0000259" key="8">
    <source>
        <dbReference type="Pfam" id="PF00171"/>
    </source>
</evidence>
<feature type="active site" evidence="6">
    <location>
        <position position="257"/>
    </location>
</feature>
<comment type="similarity">
    <text evidence="2 7">Belongs to the aldehyde dehydrogenase family.</text>
</comment>
<dbReference type="InterPro" id="IPR016162">
    <property type="entry name" value="Ald_DH_N"/>
</dbReference>
<dbReference type="InterPro" id="IPR029510">
    <property type="entry name" value="Ald_DH_CS_GLU"/>
</dbReference>
<dbReference type="Gene3D" id="3.40.605.10">
    <property type="entry name" value="Aldehyde Dehydrogenase, Chain A, domain 1"/>
    <property type="match status" value="1"/>
</dbReference>
<dbReference type="InterPro" id="IPR015590">
    <property type="entry name" value="Aldehyde_DH_dom"/>
</dbReference>
<feature type="domain" description="Aldehyde dehydrogenase" evidence="8">
    <location>
        <begin position="20"/>
        <end position="481"/>
    </location>
</feature>
<accession>A0A3A2ZQM1</accession>
<dbReference type="OrthoDB" id="310895at2759"/>
<dbReference type="SUPFAM" id="SSF53720">
    <property type="entry name" value="ALDH-like"/>
    <property type="match status" value="1"/>
</dbReference>
<evidence type="ECO:0000256" key="4">
    <source>
        <dbReference type="ARBA" id="ARBA00024226"/>
    </source>
</evidence>
<organism evidence="9 10">
    <name type="scientific">Aspergillus sclerotialis</name>
    <dbReference type="NCBI Taxonomy" id="2070753"/>
    <lineage>
        <taxon>Eukaryota</taxon>
        <taxon>Fungi</taxon>
        <taxon>Dikarya</taxon>
        <taxon>Ascomycota</taxon>
        <taxon>Pezizomycotina</taxon>
        <taxon>Eurotiomycetes</taxon>
        <taxon>Eurotiomycetidae</taxon>
        <taxon>Eurotiales</taxon>
        <taxon>Aspergillaceae</taxon>
        <taxon>Aspergillus</taxon>
        <taxon>Aspergillus subgen. Polypaecilum</taxon>
    </lineage>
</organism>
<comment type="catalytic activity">
    <reaction evidence="5">
        <text>an aldehyde + NAD(+) + H2O = a carboxylate + NADH + 2 H(+)</text>
        <dbReference type="Rhea" id="RHEA:16185"/>
        <dbReference type="ChEBI" id="CHEBI:15377"/>
        <dbReference type="ChEBI" id="CHEBI:15378"/>
        <dbReference type="ChEBI" id="CHEBI:17478"/>
        <dbReference type="ChEBI" id="CHEBI:29067"/>
        <dbReference type="ChEBI" id="CHEBI:57540"/>
        <dbReference type="ChEBI" id="CHEBI:57945"/>
        <dbReference type="EC" id="1.2.1.3"/>
    </reaction>
</comment>
<dbReference type="FunFam" id="3.40.309.10:FF:000012">
    <property type="entry name" value="Betaine aldehyde dehydrogenase"/>
    <property type="match status" value="1"/>
</dbReference>
<dbReference type="GO" id="GO:0004029">
    <property type="term" value="F:aldehyde dehydrogenase (NAD+) activity"/>
    <property type="evidence" value="ECO:0007669"/>
    <property type="project" value="UniProtKB-EC"/>
</dbReference>
<dbReference type="EC" id="1.2.1.3" evidence="4"/>
<evidence type="ECO:0000256" key="6">
    <source>
        <dbReference type="PROSITE-ProRule" id="PRU10007"/>
    </source>
</evidence>
<dbReference type="STRING" id="2070753.A0A3A2ZQM1"/>
<dbReference type="PROSITE" id="PS00070">
    <property type="entry name" value="ALDEHYDE_DEHYDR_CYS"/>
    <property type="match status" value="1"/>
</dbReference>
<evidence type="ECO:0000313" key="9">
    <source>
        <dbReference type="EMBL" id="RJE25286.1"/>
    </source>
</evidence>
<evidence type="ECO:0000256" key="2">
    <source>
        <dbReference type="ARBA" id="ARBA00009986"/>
    </source>
</evidence>
<dbReference type="InterPro" id="IPR016163">
    <property type="entry name" value="Ald_DH_C"/>
</dbReference>
<dbReference type="InterPro" id="IPR016160">
    <property type="entry name" value="Ald_DH_CS_CYS"/>
</dbReference>
<evidence type="ECO:0000256" key="3">
    <source>
        <dbReference type="ARBA" id="ARBA00023002"/>
    </source>
</evidence>
<evidence type="ECO:0000256" key="7">
    <source>
        <dbReference type="RuleBase" id="RU003345"/>
    </source>
</evidence>
<reference evidence="10" key="1">
    <citation type="submission" date="2017-02" db="EMBL/GenBank/DDBJ databases">
        <authorList>
            <person name="Tafer H."/>
            <person name="Lopandic K."/>
        </authorList>
    </citation>
    <scope>NUCLEOTIDE SEQUENCE [LARGE SCALE GENOMIC DNA]</scope>
    <source>
        <strain evidence="10">CBS 366.77</strain>
    </source>
</reference>
<sequence length="484" mass="51882">MTQPHISSVRSGHFINNEYVDGASSERIHLVSPYDGSPLAQQVHVAGKEDVDAAVSAAAAAYTNGWGVSNPAQRRACMNRFADLVEQHAERLAILESLPTGRPVTPTMNFDIANMAQVYRYYAGWVDKIGGESYPDDNGFYKVVRYEPLGVCAGIASWNATFLYIGWKIAPAVASGNCFIFKPSEKSPFGAMALGELFAEAGFPKGVVQIVNGAQSTGTLLASHPQISKISFTGSIDGGKAVQELALKSNMKRVTLELGGKSPAIVFDDIALDRAVEGVAGFLANSGQICVATSRLLVQKSIVSEFCAALTKVFQAAEADLGRNPLDPSTMLGPIVDQRQFERVMSYIAIGKKTATLVTGGERKGDKGFFVKPTIFINPDPQSPIVKEEIFGPVLTIQTFETEDEAIRMANATQYGLAASIYTADLDRAFRVSSQLQCGGVAINSPYLPELNTPFGGTKASGQGRELGKHGLLAYMEPKSIHVK</sequence>
<comment type="caution">
    <text evidence="9">The sequence shown here is derived from an EMBL/GenBank/DDBJ whole genome shotgun (WGS) entry which is preliminary data.</text>
</comment>
<comment type="pathway">
    <text evidence="1">Mycotoxin biosynthesis.</text>
</comment>
<dbReference type="PANTHER" id="PTHR11699">
    <property type="entry name" value="ALDEHYDE DEHYDROGENASE-RELATED"/>
    <property type="match status" value="1"/>
</dbReference>
<gene>
    <name evidence="9" type="ORF">PHISCL_02375</name>
</gene>
<protein>
    <recommendedName>
        <fullName evidence="4">aldehyde dehydrogenase (NAD(+))</fullName>
        <ecNumber evidence="4">1.2.1.3</ecNumber>
    </recommendedName>
</protein>